<evidence type="ECO:0000259" key="2">
    <source>
        <dbReference type="SMART" id="SM00382"/>
    </source>
</evidence>
<dbReference type="InterPro" id="IPR027417">
    <property type="entry name" value="P-loop_NTPase"/>
</dbReference>
<dbReference type="Gene3D" id="3.40.50.300">
    <property type="entry name" value="P-loop containing nucleotide triphosphate hydrolases"/>
    <property type="match status" value="1"/>
</dbReference>
<evidence type="ECO:0000313" key="3">
    <source>
        <dbReference type="EMBL" id="MFC4869531.1"/>
    </source>
</evidence>
<keyword evidence="4" id="KW-1185">Reference proteome</keyword>
<reference evidence="4" key="1">
    <citation type="journal article" date="2019" name="Int. J. Syst. Evol. Microbiol.">
        <title>The Global Catalogue of Microorganisms (GCM) 10K type strain sequencing project: providing services to taxonomists for standard genome sequencing and annotation.</title>
        <authorList>
            <consortium name="The Broad Institute Genomics Platform"/>
            <consortium name="The Broad Institute Genome Sequencing Center for Infectious Disease"/>
            <person name="Wu L."/>
            <person name="Ma J."/>
        </authorList>
    </citation>
    <scope>NUCLEOTIDE SEQUENCE [LARGE SCALE GENOMIC DNA]</scope>
    <source>
        <strain evidence="4">CGMCC 4.7304</strain>
    </source>
</reference>
<dbReference type="RefSeq" id="WP_344141145.1">
    <property type="nucleotide sequence ID" value="NZ_BAAAQI010000002.1"/>
</dbReference>
<dbReference type="SUPFAM" id="SSF52540">
    <property type="entry name" value="P-loop containing nucleoside triphosphate hydrolases"/>
    <property type="match status" value="1"/>
</dbReference>
<name>A0ABV9ST99_9ACTN</name>
<comment type="caution">
    <text evidence="3">The sequence shown here is derived from an EMBL/GenBank/DDBJ whole genome shotgun (WGS) entry which is preliminary data.</text>
</comment>
<dbReference type="Proteomes" id="UP001595858">
    <property type="component" value="Unassembled WGS sequence"/>
</dbReference>
<evidence type="ECO:0000256" key="1">
    <source>
        <dbReference type="SAM" id="MobiDB-lite"/>
    </source>
</evidence>
<feature type="region of interest" description="Disordered" evidence="1">
    <location>
        <begin position="1"/>
        <end position="21"/>
    </location>
</feature>
<accession>A0ABV9ST99</accession>
<dbReference type="CDD" id="cd00009">
    <property type="entry name" value="AAA"/>
    <property type="match status" value="1"/>
</dbReference>
<feature type="region of interest" description="Disordered" evidence="1">
    <location>
        <begin position="161"/>
        <end position="181"/>
    </location>
</feature>
<gene>
    <name evidence="3" type="ORF">ACFPCZ_23095</name>
</gene>
<dbReference type="InterPro" id="IPR011704">
    <property type="entry name" value="ATPase_dyneun-rel_AAA"/>
</dbReference>
<dbReference type="SMART" id="SM00382">
    <property type="entry name" value="AAA"/>
    <property type="match status" value="1"/>
</dbReference>
<protein>
    <submittedName>
        <fullName evidence="3">MoxR family ATPase</fullName>
    </submittedName>
</protein>
<feature type="domain" description="AAA+ ATPase" evidence="2">
    <location>
        <begin position="104"/>
        <end position="297"/>
    </location>
</feature>
<feature type="compositionally biased region" description="Basic and acidic residues" evidence="1">
    <location>
        <begin position="161"/>
        <end position="170"/>
    </location>
</feature>
<dbReference type="Pfam" id="PF07728">
    <property type="entry name" value="AAA_5"/>
    <property type="match status" value="1"/>
</dbReference>
<dbReference type="EMBL" id="JBHSIY010000029">
    <property type="protein sequence ID" value="MFC4869531.1"/>
    <property type="molecule type" value="Genomic_DNA"/>
</dbReference>
<dbReference type="InterPro" id="IPR003593">
    <property type="entry name" value="AAA+_ATPase"/>
</dbReference>
<organism evidence="3 4">
    <name type="scientific">Streptomonospora arabica</name>
    <dbReference type="NCBI Taxonomy" id="412417"/>
    <lineage>
        <taxon>Bacteria</taxon>
        <taxon>Bacillati</taxon>
        <taxon>Actinomycetota</taxon>
        <taxon>Actinomycetes</taxon>
        <taxon>Streptosporangiales</taxon>
        <taxon>Nocardiopsidaceae</taxon>
        <taxon>Streptomonospora</taxon>
    </lineage>
</organism>
<feature type="compositionally biased region" description="Basic and acidic residues" evidence="1">
    <location>
        <begin position="1"/>
        <end position="11"/>
    </location>
</feature>
<sequence length="371" mass="40797">MTWKESMDHVPPEGGDGAAPPTAAAWWVYKGTGRPRSEIECPAALLPDPPPWRRFGGSSPSGGLQPPPPDDDGEAEQHLGPVSAPEPAVISTAEVDAVNASLFLRRPLIVTGPPGIGKTSLAYKVARELRLGRVLRWEITTQSELGSGLYRYDAIERLRDVSSRGSDHKRPASNGPPDDLSQYFRLGPLGTALLPYEHPRVLLVDELDKSDPDLANNLLHVLEKGRFQIPEIANRMRSSVPVSLPADDPGHTAEVHPEKIMCRAFPIVVITSNGERVFPSAFLRRCIQLHLDDPGEEQLADMLRVHFAAGGQGGHDPADAEMIAEFLEWRRRMGSLAVDQLLNNSYLRGFAQSSQERERIVDLLYQRLSEG</sequence>
<proteinExistence type="predicted"/>
<feature type="region of interest" description="Disordered" evidence="1">
    <location>
        <begin position="39"/>
        <end position="81"/>
    </location>
</feature>
<evidence type="ECO:0000313" key="4">
    <source>
        <dbReference type="Proteomes" id="UP001595858"/>
    </source>
</evidence>